<dbReference type="RefSeq" id="WP_168062979.1">
    <property type="nucleotide sequence ID" value="NZ_VTOW01000005.1"/>
</dbReference>
<keyword evidence="2" id="KW-1185">Reference proteome</keyword>
<reference evidence="1 2" key="1">
    <citation type="journal article" date="2020" name="Nature">
        <title>Bacterial chemolithoautotrophy via manganese oxidation.</title>
        <authorList>
            <person name="Yu H."/>
            <person name="Leadbetter J.R."/>
        </authorList>
    </citation>
    <scope>NUCLEOTIDE SEQUENCE [LARGE SCALE GENOMIC DNA]</scope>
    <source>
        <strain evidence="1 2">Mn-1</strain>
    </source>
</reference>
<sequence length="148" mass="16226">MATATAPTAAPAKVKRVAIVLATGSYQREAPTTVLRLVEKLLQRGVDVNVWAFEEAVTLTNKDQIDHNEPGSLQKVLGEKHPNVGRFIDQLIRAGLHGAKLDWVSCILCVQERGVEKHQMGGSIVGTLGDLWKFIKAADRVICIPTYR</sequence>
<dbReference type="Pfam" id="PF02635">
    <property type="entry name" value="DsrE"/>
    <property type="match status" value="1"/>
</dbReference>
<dbReference type="InterPro" id="IPR003787">
    <property type="entry name" value="Sulphur_relay_DsrE/F-like"/>
</dbReference>
<name>A0A7X6ID27_9BACT</name>
<dbReference type="EMBL" id="VTOW01000005">
    <property type="protein sequence ID" value="NKE73029.1"/>
    <property type="molecule type" value="Genomic_DNA"/>
</dbReference>
<dbReference type="Proteomes" id="UP000534783">
    <property type="component" value="Unassembled WGS sequence"/>
</dbReference>
<dbReference type="InterPro" id="IPR027396">
    <property type="entry name" value="DsrEFH-like"/>
</dbReference>
<dbReference type="AlphaFoldDB" id="A0A7X6ID27"/>
<accession>A0A7X6ID27</accession>
<gene>
    <name evidence="1" type="ORF">MNODULE_19940</name>
</gene>
<organism evidence="1 2">
    <name type="scientific">Candidatus Manganitrophus noduliformans</name>
    <dbReference type="NCBI Taxonomy" id="2606439"/>
    <lineage>
        <taxon>Bacteria</taxon>
        <taxon>Pseudomonadati</taxon>
        <taxon>Nitrospirota</taxon>
        <taxon>Nitrospiria</taxon>
        <taxon>Candidatus Troglogloeales</taxon>
        <taxon>Candidatus Manganitrophaceae</taxon>
        <taxon>Candidatus Manganitrophus</taxon>
    </lineage>
</organism>
<evidence type="ECO:0000313" key="1">
    <source>
        <dbReference type="EMBL" id="NKE73029.1"/>
    </source>
</evidence>
<comment type="caution">
    <text evidence="1">The sequence shown here is derived from an EMBL/GenBank/DDBJ whole genome shotgun (WGS) entry which is preliminary data.</text>
</comment>
<dbReference type="SUPFAM" id="SSF75169">
    <property type="entry name" value="DsrEFH-like"/>
    <property type="match status" value="1"/>
</dbReference>
<protein>
    <submittedName>
        <fullName evidence="1">Uncharacterized protein</fullName>
    </submittedName>
</protein>
<dbReference type="Gene3D" id="3.40.1260.10">
    <property type="entry name" value="DsrEFH-like"/>
    <property type="match status" value="1"/>
</dbReference>
<evidence type="ECO:0000313" key="2">
    <source>
        <dbReference type="Proteomes" id="UP000534783"/>
    </source>
</evidence>
<proteinExistence type="predicted"/>